<keyword evidence="2" id="KW-1185">Reference proteome</keyword>
<proteinExistence type="predicted"/>
<gene>
    <name evidence="1" type="ORF">Rcae01_03633</name>
</gene>
<evidence type="ECO:0000313" key="1">
    <source>
        <dbReference type="EMBL" id="GAA5508167.1"/>
    </source>
</evidence>
<reference evidence="1 2" key="1">
    <citation type="submission" date="2024-02" db="EMBL/GenBank/DDBJ databases">
        <title>Rhodopirellula caenicola NBRC 110016.</title>
        <authorList>
            <person name="Ichikawa N."/>
            <person name="Katano-Makiyama Y."/>
            <person name="Hidaka K."/>
        </authorList>
    </citation>
    <scope>NUCLEOTIDE SEQUENCE [LARGE SCALE GENOMIC DNA]</scope>
    <source>
        <strain evidence="1 2">NBRC 110016</strain>
    </source>
</reference>
<name>A0ABP9VSM6_9BACT</name>
<sequence length="66" mass="7265">MRCSSDESDIRCKDDPEDSNGRLDIAAISHHPTNNAITPIVAKVNKCLRAGYITTTIRCAYQTCLP</sequence>
<dbReference type="RefSeq" id="WP_345684969.1">
    <property type="nucleotide sequence ID" value="NZ_BAABRO010000008.1"/>
</dbReference>
<organism evidence="1 2">
    <name type="scientific">Novipirellula caenicola</name>
    <dbReference type="NCBI Taxonomy" id="1536901"/>
    <lineage>
        <taxon>Bacteria</taxon>
        <taxon>Pseudomonadati</taxon>
        <taxon>Planctomycetota</taxon>
        <taxon>Planctomycetia</taxon>
        <taxon>Pirellulales</taxon>
        <taxon>Pirellulaceae</taxon>
        <taxon>Novipirellula</taxon>
    </lineage>
</organism>
<comment type="caution">
    <text evidence="1">The sequence shown here is derived from an EMBL/GenBank/DDBJ whole genome shotgun (WGS) entry which is preliminary data.</text>
</comment>
<evidence type="ECO:0000313" key="2">
    <source>
        <dbReference type="Proteomes" id="UP001416858"/>
    </source>
</evidence>
<dbReference type="EMBL" id="BAABRO010000008">
    <property type="protein sequence ID" value="GAA5508167.1"/>
    <property type="molecule type" value="Genomic_DNA"/>
</dbReference>
<dbReference type="Proteomes" id="UP001416858">
    <property type="component" value="Unassembled WGS sequence"/>
</dbReference>
<protein>
    <submittedName>
        <fullName evidence="1">Uncharacterized protein</fullName>
    </submittedName>
</protein>
<accession>A0ABP9VSM6</accession>